<evidence type="ECO:0000313" key="6">
    <source>
        <dbReference type="Proteomes" id="UP000807159"/>
    </source>
</evidence>
<dbReference type="InterPro" id="IPR042197">
    <property type="entry name" value="Apaf_helical"/>
</dbReference>
<comment type="similarity">
    <text evidence="1">Belongs to the disease resistance NB-LRR family.</text>
</comment>
<feature type="domain" description="RPW8" evidence="4">
    <location>
        <begin position="1"/>
        <end position="150"/>
    </location>
</feature>
<dbReference type="SUPFAM" id="SSF52047">
    <property type="entry name" value="RNI-like"/>
    <property type="match status" value="1"/>
</dbReference>
<dbReference type="Pfam" id="PF05659">
    <property type="entry name" value="RPW8"/>
    <property type="match status" value="1"/>
</dbReference>
<comment type="caution">
    <text evidence="5">The sequence shown here is derived from an EMBL/GenBank/DDBJ whole genome shotgun (WGS) entry which is preliminary data.</text>
</comment>
<proteinExistence type="inferred from homology"/>
<evidence type="ECO:0000256" key="2">
    <source>
        <dbReference type="ARBA" id="ARBA00022737"/>
    </source>
</evidence>
<name>A0A8T2YE40_POPDE</name>
<dbReference type="Gene3D" id="1.10.10.10">
    <property type="entry name" value="Winged helix-like DNA-binding domain superfamily/Winged helix DNA-binding domain"/>
    <property type="match status" value="1"/>
</dbReference>
<evidence type="ECO:0000256" key="3">
    <source>
        <dbReference type="ARBA" id="ARBA00022821"/>
    </source>
</evidence>
<reference evidence="5" key="1">
    <citation type="journal article" date="2021" name="J. Hered.">
        <title>Genome Assembly of Salicaceae Populus deltoides (Eastern Cottonwood) I-69 Based on Nanopore Sequencing and Hi-C Technologies.</title>
        <authorList>
            <person name="Bai S."/>
            <person name="Wu H."/>
            <person name="Zhang J."/>
            <person name="Pan Z."/>
            <person name="Zhao W."/>
            <person name="Li Z."/>
            <person name="Tong C."/>
        </authorList>
    </citation>
    <scope>NUCLEOTIDE SEQUENCE</scope>
    <source>
        <tissue evidence="5">Leaf</tissue>
    </source>
</reference>
<dbReference type="PROSITE" id="PS51153">
    <property type="entry name" value="RPW8"/>
    <property type="match status" value="1"/>
</dbReference>
<dbReference type="Gene3D" id="1.10.8.430">
    <property type="entry name" value="Helical domain of apoptotic protease-activating factors"/>
    <property type="match status" value="1"/>
</dbReference>
<dbReference type="InterPro" id="IPR036388">
    <property type="entry name" value="WH-like_DNA-bd_sf"/>
</dbReference>
<keyword evidence="3" id="KW-0611">Plant defense</keyword>
<organism evidence="5 6">
    <name type="scientific">Populus deltoides</name>
    <name type="common">Eastern poplar</name>
    <name type="synonym">Eastern cottonwood</name>
    <dbReference type="NCBI Taxonomy" id="3696"/>
    <lineage>
        <taxon>Eukaryota</taxon>
        <taxon>Viridiplantae</taxon>
        <taxon>Streptophyta</taxon>
        <taxon>Embryophyta</taxon>
        <taxon>Tracheophyta</taxon>
        <taxon>Spermatophyta</taxon>
        <taxon>Magnoliopsida</taxon>
        <taxon>eudicotyledons</taxon>
        <taxon>Gunneridae</taxon>
        <taxon>Pentapetalae</taxon>
        <taxon>rosids</taxon>
        <taxon>fabids</taxon>
        <taxon>Malpighiales</taxon>
        <taxon>Salicaceae</taxon>
        <taxon>Saliceae</taxon>
        <taxon>Populus</taxon>
    </lineage>
</organism>
<gene>
    <name evidence="5" type="ORF">H0E87_014630</name>
</gene>
<evidence type="ECO:0000256" key="1">
    <source>
        <dbReference type="ARBA" id="ARBA00008894"/>
    </source>
</evidence>
<evidence type="ECO:0000259" key="4">
    <source>
        <dbReference type="PROSITE" id="PS51153"/>
    </source>
</evidence>
<evidence type="ECO:0000313" key="5">
    <source>
        <dbReference type="EMBL" id="KAH8503424.1"/>
    </source>
</evidence>
<dbReference type="PANTHER" id="PTHR36766:SF3">
    <property type="entry name" value="RPW8 DOMAIN-CONTAINING PROTEIN"/>
    <property type="match status" value="1"/>
</dbReference>
<dbReference type="PRINTS" id="PR00364">
    <property type="entry name" value="DISEASERSIST"/>
</dbReference>
<keyword evidence="2" id="KW-0677">Repeat</keyword>
<dbReference type="Gene3D" id="3.80.10.10">
    <property type="entry name" value="Ribonuclease Inhibitor"/>
    <property type="match status" value="1"/>
</dbReference>
<dbReference type="FunFam" id="3.40.50.300:FF:003793">
    <property type="entry name" value="Probable disease resistance protein At5g66900"/>
    <property type="match status" value="1"/>
</dbReference>
<dbReference type="InterPro" id="IPR008808">
    <property type="entry name" value="Powdery_mildew-R_dom"/>
</dbReference>
<dbReference type="SUPFAM" id="SSF52540">
    <property type="entry name" value="P-loop containing nucleoside triphosphate hydrolases"/>
    <property type="match status" value="1"/>
</dbReference>
<dbReference type="InterPro" id="IPR027417">
    <property type="entry name" value="P-loop_NTPase"/>
</dbReference>
<accession>A0A8T2YE40</accession>
<dbReference type="GO" id="GO:0043531">
    <property type="term" value="F:ADP binding"/>
    <property type="evidence" value="ECO:0007669"/>
    <property type="project" value="InterPro"/>
</dbReference>
<dbReference type="EMBL" id="JACEGQ020000007">
    <property type="protein sequence ID" value="KAH8503424.1"/>
    <property type="molecule type" value="Genomic_DNA"/>
</dbReference>
<dbReference type="GO" id="GO:0006952">
    <property type="term" value="P:defense response"/>
    <property type="evidence" value="ECO:0007669"/>
    <property type="project" value="UniProtKB-KW"/>
</dbReference>
<dbReference type="AlphaFoldDB" id="A0A8T2YE40"/>
<sequence>MAFVFTAAVGALIGELLHDVLELKKKGDMFENVLESMEVTLTSVTRALEKIKELNKELDRENDKEIWMLWKQLEKGKKLVKKFKQATCSSCLKRPFYMKDLEKLDDSLKRFGQIVMPVLQAWIQMETLLVQKHNEEELKDTHEDVKVILKEGQLIHEEVKDNHGVVRDIREGVRDIHDNVKQVKEIHRDVKDIYTNVEGVGERVKVIHDEVQEVKEVREEVKVTHVGVKDIQVQVKEIHEEVKDMRKDLRSNIQTEKAASPVSNSNVPLWPFTPPEPPQITVGLDKPMKDLKNELFKDGMSTVVLTAPGGCGKTTLAKKLCHDEAIKEKFKDNIFFITVSKSPDLKVIIQQLFRHKGHSVHEFRTDEEAVNCLEQLLKQIGTKPILLVLDDVWSGSESLLERFKFKIPGYKILLTSRSSLGGFGSKYKLDTLNYEDSLSLFRQSAELRNSTSNNVEDDVLKKIVSFCKGFPLALSVVGRSLRQQRPEIWRNKVKQWSKAGAFFESNNDLFTCLKSSLDALDNKLKECYIDLGAFPEGQLIPASAIIDMWEELYEMNGDGLNSISNLHELSSLNLIDLVDTRRDGSERENYNETFVTQHDLLRDLVNHVSGLAGSEQGRKNLVVDINGHEPRGWLKNQTISAHVLSISTDETFLSNWPNIQAPEVGVLVLNFRTKKYTLPKFIKSMDKLKTLILTNYGFFSAEISNFIVLGNLSNLKRIRLEQVLIPSLTINCVQLENLQKISLIGCNIGPASGDKAIRISDALPKLVEINIGYCNSLNELPVGLCDIVSLKKLRITYCPGLSILPREIGKMVNLQVLMLSSCRNLSDLPDTIGSLHKLSILDISDCISIKNLPDTIGSLHKLSILDISDCISIKNLPEQIGELQSLNKLYMTGCSNCRLPKSVTTLHSLKSVICDEETEKSWKPFKRDLPNMTIIY</sequence>
<dbReference type="Gene3D" id="3.40.50.300">
    <property type="entry name" value="P-loop containing nucleotide triphosphate hydrolases"/>
    <property type="match status" value="1"/>
</dbReference>
<dbReference type="Pfam" id="PF00931">
    <property type="entry name" value="NB-ARC"/>
    <property type="match status" value="1"/>
</dbReference>
<dbReference type="PANTHER" id="PTHR36766">
    <property type="entry name" value="PLANT BROAD-SPECTRUM MILDEW RESISTANCE PROTEIN RPW8"/>
    <property type="match status" value="1"/>
</dbReference>
<dbReference type="InterPro" id="IPR032675">
    <property type="entry name" value="LRR_dom_sf"/>
</dbReference>
<dbReference type="Proteomes" id="UP000807159">
    <property type="component" value="Chromosome 7"/>
</dbReference>
<protein>
    <recommendedName>
        <fullName evidence="4">RPW8 domain-containing protein</fullName>
    </recommendedName>
</protein>
<dbReference type="InterPro" id="IPR002182">
    <property type="entry name" value="NB-ARC"/>
</dbReference>
<keyword evidence="6" id="KW-1185">Reference proteome</keyword>